<evidence type="ECO:0000256" key="1">
    <source>
        <dbReference type="SAM" id="MobiDB-lite"/>
    </source>
</evidence>
<dbReference type="EMBL" id="LR877154">
    <property type="protein sequence ID" value="CAD2218006.1"/>
    <property type="molecule type" value="Genomic_DNA"/>
</dbReference>
<dbReference type="VEuPathDB" id="TriTrypDB:ADEAN_000549200"/>
<sequence>MDVDTLLTRQMELHTSIRNPPTTPDQVAQLRDNMRNFLIFFNKMREYSQKLNTEVDTLFQCYMFISVGGAVNFDAQGRDGAVPMHQAKVLTREAAIELEPHVREAIPHEELMVYVGLSRDIRTALRVKIEDGNDINSAELSVKTAVEYLNFIDSKAKGDKDLLFKFYMVEDEKTLVNLLEECGDEEFMATYRETHPNYASTAKEGGDASPDDNFSLVPLPPQASFLKEVEAKSTVALCTTEKVPNRQRAAQAICQWLEDMPDQYVTSLGMNIMTAIAKMVTVFVREKRSAFCRVGCDIVSTVMQRITDQPFLSAEMNKPTSPLATIYGDWATALTKGVYVTVAAISLATDKAMRELSILSHGHPAVVKSLMMSLDSGSQTELRRKCLGYLGLCVCAQERREKGSFAAKSKAVTEVAVKYVNVGDSPSRKMARALCAVLESATGSKVPITDEKAAKLIALEKQKIMTAFKEGPRELECCLFDSNDFVSSMRPSLTSPSQVKAAANRSGKIGAGQPSDVKPPVVNHDDVPIPKLSASLQQKIRRKPPQ</sequence>
<dbReference type="Gene3D" id="1.25.10.10">
    <property type="entry name" value="Leucine-rich Repeat Variant"/>
    <property type="match status" value="1"/>
</dbReference>
<gene>
    <name evidence="2" type="ORF">ADEAN_000549200</name>
</gene>
<evidence type="ECO:0000313" key="3">
    <source>
        <dbReference type="Proteomes" id="UP000515908"/>
    </source>
</evidence>
<accession>A0A7G2CDV1</accession>
<dbReference type="InterPro" id="IPR011989">
    <property type="entry name" value="ARM-like"/>
</dbReference>
<organism evidence="2 3">
    <name type="scientific">Angomonas deanei</name>
    <dbReference type="NCBI Taxonomy" id="59799"/>
    <lineage>
        <taxon>Eukaryota</taxon>
        <taxon>Discoba</taxon>
        <taxon>Euglenozoa</taxon>
        <taxon>Kinetoplastea</taxon>
        <taxon>Metakinetoplastina</taxon>
        <taxon>Trypanosomatida</taxon>
        <taxon>Trypanosomatidae</taxon>
        <taxon>Strigomonadinae</taxon>
        <taxon>Angomonas</taxon>
    </lineage>
</organism>
<name>A0A7G2CDV1_9TRYP</name>
<protein>
    <submittedName>
        <fullName evidence="2">Uncharacterized protein</fullName>
    </submittedName>
</protein>
<evidence type="ECO:0000313" key="2">
    <source>
        <dbReference type="EMBL" id="CAD2218006.1"/>
    </source>
</evidence>
<keyword evidence="3" id="KW-1185">Reference proteome</keyword>
<proteinExistence type="predicted"/>
<dbReference type="Proteomes" id="UP000515908">
    <property type="component" value="Chromosome 10"/>
</dbReference>
<feature type="region of interest" description="Disordered" evidence="1">
    <location>
        <begin position="496"/>
        <end position="546"/>
    </location>
</feature>
<reference evidence="2 3" key="1">
    <citation type="submission" date="2020-08" db="EMBL/GenBank/DDBJ databases">
        <authorList>
            <person name="Newling K."/>
            <person name="Davey J."/>
            <person name="Forrester S."/>
        </authorList>
    </citation>
    <scope>NUCLEOTIDE SEQUENCE [LARGE SCALE GENOMIC DNA]</scope>
    <source>
        <strain evidence="3">Crithidia deanei Carvalho (ATCC PRA-265)</strain>
    </source>
</reference>
<dbReference type="AlphaFoldDB" id="A0A7G2CDV1"/>